<organism evidence="2 3">
    <name type="scientific">Porites evermanni</name>
    <dbReference type="NCBI Taxonomy" id="104178"/>
    <lineage>
        <taxon>Eukaryota</taxon>
        <taxon>Metazoa</taxon>
        <taxon>Cnidaria</taxon>
        <taxon>Anthozoa</taxon>
        <taxon>Hexacorallia</taxon>
        <taxon>Scleractinia</taxon>
        <taxon>Fungiina</taxon>
        <taxon>Poritidae</taxon>
        <taxon>Porites</taxon>
    </lineage>
</organism>
<feature type="domain" description="UPA" evidence="1">
    <location>
        <begin position="98"/>
        <end position="223"/>
    </location>
</feature>
<evidence type="ECO:0000313" key="2">
    <source>
        <dbReference type="EMBL" id="CAH3183105.1"/>
    </source>
</evidence>
<dbReference type="Pfam" id="PF17217">
    <property type="entry name" value="UPA"/>
    <property type="match status" value="1"/>
</dbReference>
<keyword evidence="3" id="KW-1185">Reference proteome</keyword>
<feature type="non-terminal residue" evidence="2">
    <location>
        <position position="1"/>
    </location>
</feature>
<reference evidence="2 3" key="1">
    <citation type="submission" date="2022-05" db="EMBL/GenBank/DDBJ databases">
        <authorList>
            <consortium name="Genoscope - CEA"/>
            <person name="William W."/>
        </authorList>
    </citation>
    <scope>NUCLEOTIDE SEQUENCE [LARGE SCALE GENOMIC DNA]</scope>
</reference>
<dbReference type="EMBL" id="CALNXI010002109">
    <property type="protein sequence ID" value="CAH3183105.1"/>
    <property type="molecule type" value="Genomic_DNA"/>
</dbReference>
<proteinExistence type="predicted"/>
<dbReference type="Proteomes" id="UP001159427">
    <property type="component" value="Unassembled WGS sequence"/>
</dbReference>
<accession>A0ABN8RUE6</accession>
<sequence length="250" mass="28934">LLSGVYRNDQAHGKVTFQMEDCAFNGKGNRWLKEVKFRIQKSHLAPRNNPKNPWMDLHELYPNAEVEMKRNIVKVTIDSPQENHEFAVFGIPDVNDRKRMQVGLFGEKPLQGEDWKIWVILFDDTMMAFQHVCKMEEGRGRELLTTLAGLFVFNSGEDIKINVMDVELGWKIKDGNEKIIKSNDAWNSPENSTDFPCCHFEVSHVDQGKKTFTCGITVSHLQDSAEAEVTAFFEEPKKVHYSFYKVQNRY</sequence>
<evidence type="ECO:0000313" key="3">
    <source>
        <dbReference type="Proteomes" id="UP001159427"/>
    </source>
</evidence>
<comment type="caution">
    <text evidence="2">The sequence shown here is derived from an EMBL/GenBank/DDBJ whole genome shotgun (WGS) entry which is preliminary data.</text>
</comment>
<gene>
    <name evidence="2" type="ORF">PEVE_00014661</name>
</gene>
<protein>
    <recommendedName>
        <fullName evidence="1">UPA domain-containing protein</fullName>
    </recommendedName>
</protein>
<dbReference type="InterPro" id="IPR033772">
    <property type="entry name" value="UPA"/>
</dbReference>
<name>A0ABN8RUE6_9CNID</name>
<evidence type="ECO:0000259" key="1">
    <source>
        <dbReference type="Pfam" id="PF17217"/>
    </source>
</evidence>